<gene>
    <name evidence="13" type="ORF">CDQ84_13170</name>
</gene>
<evidence type="ECO:0000256" key="4">
    <source>
        <dbReference type="ARBA" id="ARBA00023001"/>
    </source>
</evidence>
<dbReference type="RefSeq" id="WP_103082194.1">
    <property type="nucleotide sequence ID" value="NZ_CP021850.1"/>
</dbReference>
<evidence type="ECO:0008006" key="15">
    <source>
        <dbReference type="Google" id="ProtNLM"/>
    </source>
</evidence>
<dbReference type="InterPro" id="IPR040946">
    <property type="entry name" value="CBM46"/>
</dbReference>
<organism evidence="13 14">
    <name type="scientific">Clostridium thermosuccinogenes</name>
    <dbReference type="NCBI Taxonomy" id="84032"/>
    <lineage>
        <taxon>Bacteria</taxon>
        <taxon>Bacillati</taxon>
        <taxon>Bacillota</taxon>
        <taxon>Clostridia</taxon>
        <taxon>Eubacteriales</taxon>
        <taxon>Clostridiaceae</taxon>
        <taxon>Clostridium</taxon>
    </lineage>
</organism>
<evidence type="ECO:0000259" key="12">
    <source>
        <dbReference type="Pfam" id="PF18448"/>
    </source>
</evidence>
<dbReference type="KEGG" id="cthd:CDO33_09765"/>
<dbReference type="InterPro" id="IPR001547">
    <property type="entry name" value="Glyco_hydro_5"/>
</dbReference>
<comment type="caution">
    <text evidence="13">The sequence shown here is derived from an EMBL/GenBank/DDBJ whole genome shotgun (WGS) entry which is preliminary data.</text>
</comment>
<feature type="domain" description="Endoglucanase B carbohydrate binding" evidence="12">
    <location>
        <begin position="464"/>
        <end position="565"/>
    </location>
</feature>
<dbReference type="InterPro" id="IPR016282">
    <property type="entry name" value="Glyco_hydro_5_endoGlcnase_B"/>
</dbReference>
<evidence type="ECO:0000313" key="13">
    <source>
        <dbReference type="EMBL" id="PNT97526.1"/>
    </source>
</evidence>
<evidence type="ECO:0000256" key="9">
    <source>
        <dbReference type="SAM" id="SignalP"/>
    </source>
</evidence>
<reference evidence="14" key="1">
    <citation type="submission" date="2017-06" db="EMBL/GenBank/DDBJ databases">
        <title>Investigating the central metabolism of Clostridium thermosuccinogenes.</title>
        <authorList>
            <person name="Koendjbiharie J.G."/>
            <person name="Van Kranenburg R."/>
            <person name="Vriesendorp B."/>
        </authorList>
    </citation>
    <scope>NUCLEOTIDE SEQUENCE [LARGE SCALE GENOMIC DNA]</scope>
    <source>
        <strain evidence="14">DSM 5806</strain>
    </source>
</reference>
<feature type="domain" description="Glycoside hydrolase family 5" evidence="10">
    <location>
        <begin position="67"/>
        <end position="346"/>
    </location>
</feature>
<dbReference type="Pfam" id="PF18448">
    <property type="entry name" value="CBM46"/>
    <property type="match status" value="1"/>
</dbReference>
<keyword evidence="6 8" id="KW-0326">Glycosidase</keyword>
<name>A0A2K2FC26_9CLOT</name>
<dbReference type="PANTHER" id="PTHR31297:SF41">
    <property type="entry name" value="ENDOGLUCANASE, PUTATIVE (AFU_ORTHOLOGUE AFUA_5G01830)-RELATED"/>
    <property type="match status" value="1"/>
</dbReference>
<dbReference type="AlphaFoldDB" id="A0A2K2FC26"/>
<keyword evidence="3 8" id="KW-0378">Hydrolase</keyword>
<evidence type="ECO:0000256" key="2">
    <source>
        <dbReference type="ARBA" id="ARBA00022729"/>
    </source>
</evidence>
<dbReference type="InterPro" id="IPR014756">
    <property type="entry name" value="Ig_E-set"/>
</dbReference>
<evidence type="ECO:0000256" key="3">
    <source>
        <dbReference type="ARBA" id="ARBA00022801"/>
    </source>
</evidence>
<dbReference type="GO" id="GO:0009986">
    <property type="term" value="C:cell surface"/>
    <property type="evidence" value="ECO:0007669"/>
    <property type="project" value="TreeGrafter"/>
</dbReference>
<dbReference type="Gene3D" id="2.60.40.10">
    <property type="entry name" value="Immunoglobulins"/>
    <property type="match status" value="1"/>
</dbReference>
<dbReference type="GO" id="GO:0030245">
    <property type="term" value="P:cellulose catabolic process"/>
    <property type="evidence" value="ECO:0007669"/>
    <property type="project" value="UniProtKB-KW"/>
</dbReference>
<dbReference type="PIRSF" id="PIRSF001043">
    <property type="entry name" value="Endoglucanase_B"/>
    <property type="match status" value="1"/>
</dbReference>
<accession>A0A2K2FC26</accession>
<feature type="signal peptide" evidence="9">
    <location>
        <begin position="1"/>
        <end position="22"/>
    </location>
</feature>
<dbReference type="OrthoDB" id="9800955at2"/>
<evidence type="ECO:0000256" key="7">
    <source>
        <dbReference type="ARBA" id="ARBA00023326"/>
    </source>
</evidence>
<dbReference type="InterPro" id="IPR013783">
    <property type="entry name" value="Ig-like_fold"/>
</dbReference>
<sequence length="568" mass="64626">MVNFKKLFVVLMVPAILLSDMASLNVKVENEKDDSGKKTVSQAYVDKMNPGWNLGNTFDSFDTGGDRGETSWGNPPVTKELIKAIKDQGFNSIRMPFTSVMRTGDAPDYKIDEEFLNRYAEVVKWALDEGLYVVVNLHHDSWNWAYNIGSDDGDALEKFSALWTQLAEYFKNYPEQLSFEALNEPYFNGETETQLKILDTVNRTFYQIVRESGGMNATRMLLLPTLNTNDSEDRCASLYETIQSLNDENIIATFHYYGYWPFSTNIAGTTTMDATVVSELEAAFDRVYNQFTAKGIGTICGEYGLLGFDKSLGAVEHGEVLKYFEYINYYAKQKNIPLMLWDNGQHMNRTTYEWSDPTLYNTIKASWTGRSSYTETDRIFISGDESSKDITVKMIFNGNRLKSIHDGDRYLVRGEDYLLERDILTLKGSYIESILTDKYGQNAALKFQFSSGADWNLFINRVKKPVAYGAIGDSRGFSFTVNFNGDVLTTLEAAYEDGSGAGPQNWTTYKEYDYAFHVDYGKNKVILTDKFFAETKDGEVYLTLHFQSGEMLKYKIRKIGNRISGSRI</sequence>
<dbReference type="GO" id="GO:0005576">
    <property type="term" value="C:extracellular region"/>
    <property type="evidence" value="ECO:0007669"/>
    <property type="project" value="TreeGrafter"/>
</dbReference>
<keyword evidence="2 9" id="KW-0732">Signal</keyword>
<feature type="chain" id="PRO_5039289971" description="Cellulase" evidence="9">
    <location>
        <begin position="23"/>
        <end position="568"/>
    </location>
</feature>
<dbReference type="InterPro" id="IPR005102">
    <property type="entry name" value="Carbo-bd_X2"/>
</dbReference>
<keyword evidence="14" id="KW-1185">Reference proteome</keyword>
<comment type="similarity">
    <text evidence="1 8">Belongs to the glycosyl hydrolase 5 (cellulase A) family.</text>
</comment>
<dbReference type="InterPro" id="IPR017853">
    <property type="entry name" value="GH"/>
</dbReference>
<proteinExistence type="inferred from homology"/>
<dbReference type="Pfam" id="PF00150">
    <property type="entry name" value="Cellulase"/>
    <property type="match status" value="1"/>
</dbReference>
<protein>
    <recommendedName>
        <fullName evidence="15">Cellulase</fullName>
    </recommendedName>
</protein>
<keyword evidence="4" id="KW-0136">Cellulose degradation</keyword>
<evidence type="ECO:0000256" key="8">
    <source>
        <dbReference type="RuleBase" id="RU361153"/>
    </source>
</evidence>
<evidence type="ECO:0000256" key="5">
    <source>
        <dbReference type="ARBA" id="ARBA00023277"/>
    </source>
</evidence>
<evidence type="ECO:0000259" key="10">
    <source>
        <dbReference type="Pfam" id="PF00150"/>
    </source>
</evidence>
<feature type="domain" description="Carbohydrate binding X2" evidence="11">
    <location>
        <begin position="377"/>
        <end position="459"/>
    </location>
</feature>
<dbReference type="EMBL" id="NIOJ01000036">
    <property type="protein sequence ID" value="PNT97526.1"/>
    <property type="molecule type" value="Genomic_DNA"/>
</dbReference>
<evidence type="ECO:0000256" key="1">
    <source>
        <dbReference type="ARBA" id="ARBA00005641"/>
    </source>
</evidence>
<keyword evidence="7" id="KW-0624">Polysaccharide degradation</keyword>
<keyword evidence="5" id="KW-0119">Carbohydrate metabolism</keyword>
<dbReference type="SUPFAM" id="SSF51445">
    <property type="entry name" value="(Trans)glycosidases"/>
    <property type="match status" value="1"/>
</dbReference>
<dbReference type="SUPFAM" id="SSF81296">
    <property type="entry name" value="E set domains"/>
    <property type="match status" value="1"/>
</dbReference>
<evidence type="ECO:0000256" key="6">
    <source>
        <dbReference type="ARBA" id="ARBA00023295"/>
    </source>
</evidence>
<evidence type="ECO:0000259" key="11">
    <source>
        <dbReference type="Pfam" id="PF03442"/>
    </source>
</evidence>
<dbReference type="Proteomes" id="UP000236151">
    <property type="component" value="Unassembled WGS sequence"/>
</dbReference>
<dbReference type="Gene3D" id="3.20.20.80">
    <property type="entry name" value="Glycosidases"/>
    <property type="match status" value="1"/>
</dbReference>
<dbReference type="Pfam" id="PF03442">
    <property type="entry name" value="CBM_X2"/>
    <property type="match status" value="1"/>
</dbReference>
<dbReference type="GO" id="GO:0008422">
    <property type="term" value="F:beta-glucosidase activity"/>
    <property type="evidence" value="ECO:0007669"/>
    <property type="project" value="TreeGrafter"/>
</dbReference>
<dbReference type="InterPro" id="IPR050386">
    <property type="entry name" value="Glycosyl_hydrolase_5"/>
</dbReference>
<dbReference type="PANTHER" id="PTHR31297">
    <property type="entry name" value="GLUCAN ENDO-1,6-BETA-GLUCOSIDASE B"/>
    <property type="match status" value="1"/>
</dbReference>
<evidence type="ECO:0000313" key="14">
    <source>
        <dbReference type="Proteomes" id="UP000236151"/>
    </source>
</evidence>